<dbReference type="EMBL" id="GACK01008680">
    <property type="protein sequence ID" value="JAA56354.1"/>
    <property type="molecule type" value="mRNA"/>
</dbReference>
<keyword evidence="4 6" id="KW-1015">Disulfide bond</keyword>
<feature type="chain" id="PRO_5003980837" description="Evasin" evidence="7">
    <location>
        <begin position="20"/>
        <end position="114"/>
    </location>
</feature>
<dbReference type="InterPro" id="IPR045797">
    <property type="entry name" value="EVA_Class_A"/>
</dbReference>
<evidence type="ECO:0000313" key="8">
    <source>
        <dbReference type="EMBL" id="JAA56354.1"/>
    </source>
</evidence>
<dbReference type="Pfam" id="PF19429">
    <property type="entry name" value="EVA_Class_A"/>
    <property type="match status" value="1"/>
</dbReference>
<evidence type="ECO:0000256" key="3">
    <source>
        <dbReference type="ARBA" id="ARBA00022729"/>
    </source>
</evidence>
<organism evidence="8">
    <name type="scientific">Rhipicephalus pulchellus</name>
    <name type="common">Yellow backed tick</name>
    <name type="synonym">Dermacentor pulchellus</name>
    <dbReference type="NCBI Taxonomy" id="72859"/>
    <lineage>
        <taxon>Eukaryota</taxon>
        <taxon>Metazoa</taxon>
        <taxon>Ecdysozoa</taxon>
        <taxon>Arthropoda</taxon>
        <taxon>Chelicerata</taxon>
        <taxon>Arachnida</taxon>
        <taxon>Acari</taxon>
        <taxon>Parasitiformes</taxon>
        <taxon>Ixodida</taxon>
        <taxon>Ixodoidea</taxon>
        <taxon>Ixodidae</taxon>
        <taxon>Rhipicephalinae</taxon>
        <taxon>Rhipicephalus</taxon>
        <taxon>Rhipicephalus</taxon>
    </lineage>
</organism>
<comment type="subcellular location">
    <subcellularLocation>
        <location evidence="1 6">Secreted</location>
    </subcellularLocation>
</comment>
<proteinExistence type="evidence at transcript level"/>
<accession>L7LZS0</accession>
<name>L7LZS0_RHIPC</name>
<keyword evidence="2 6" id="KW-0964">Secreted</keyword>
<protein>
    <recommendedName>
        <fullName evidence="6">Evasin</fullName>
    </recommendedName>
</protein>
<evidence type="ECO:0000256" key="1">
    <source>
        <dbReference type="ARBA" id="ARBA00004613"/>
    </source>
</evidence>
<keyword evidence="3 6" id="KW-0732">Signal</keyword>
<sequence length="114" mass="12365">MVRLLSWAVFFAIIACSLGQVAISTGFASCIQIIWETTAGGMITDCSQLCDGKLPETGTQCLALGSGATRHYGKQDVNYTCILGQCDQEEKVCKTDDLLIDCWAPKVNQKIRNA</sequence>
<dbReference type="GO" id="GO:0019957">
    <property type="term" value="F:C-C chemokine binding"/>
    <property type="evidence" value="ECO:0007669"/>
    <property type="project" value="InterPro"/>
</dbReference>
<keyword evidence="5 6" id="KW-0325">Glycoprotein</keyword>
<dbReference type="PROSITE" id="PS51257">
    <property type="entry name" value="PROKAR_LIPOPROTEIN"/>
    <property type="match status" value="1"/>
</dbReference>
<reference evidence="8" key="2">
    <citation type="journal article" date="2015" name="J. Proteomics">
        <title>Sexual differences in the sialomes of the zebra tick, Rhipicephalus pulchellus.</title>
        <authorList>
            <person name="Tan A.W."/>
            <person name="Francischetti I.M."/>
            <person name="Slovak M."/>
            <person name="Kini R.M."/>
            <person name="Ribeiro J.M."/>
        </authorList>
    </citation>
    <scope>NUCLEOTIDE SEQUENCE</scope>
    <source>
        <tissue evidence="8">Salivary gland</tissue>
    </source>
</reference>
<evidence type="ECO:0000256" key="6">
    <source>
        <dbReference type="RuleBase" id="RU369006"/>
    </source>
</evidence>
<evidence type="ECO:0000256" key="7">
    <source>
        <dbReference type="SAM" id="SignalP"/>
    </source>
</evidence>
<feature type="signal peptide" evidence="7">
    <location>
        <begin position="1"/>
        <end position="19"/>
    </location>
</feature>
<evidence type="ECO:0000256" key="5">
    <source>
        <dbReference type="ARBA" id="ARBA00023180"/>
    </source>
</evidence>
<dbReference type="Gene3D" id="2.30.130.100">
    <property type="match status" value="1"/>
</dbReference>
<dbReference type="AlphaFoldDB" id="L7LZS0"/>
<reference evidence="8" key="1">
    <citation type="submission" date="2012-11" db="EMBL/GenBank/DDBJ databases">
        <authorList>
            <person name="Lucero-Rivera Y.E."/>
            <person name="Tovar-Ramirez D."/>
        </authorList>
    </citation>
    <scope>NUCLEOTIDE SEQUENCE</scope>
    <source>
        <tissue evidence="8">Salivary gland</tissue>
    </source>
</reference>
<evidence type="ECO:0000256" key="4">
    <source>
        <dbReference type="ARBA" id="ARBA00023157"/>
    </source>
</evidence>
<comment type="function">
    <text evidence="6">Salivary chemokine-binding protein which binds to host chemokines.</text>
</comment>
<evidence type="ECO:0000256" key="2">
    <source>
        <dbReference type="ARBA" id="ARBA00022525"/>
    </source>
</evidence>
<dbReference type="GO" id="GO:0005576">
    <property type="term" value="C:extracellular region"/>
    <property type="evidence" value="ECO:0007669"/>
    <property type="project" value="UniProtKB-SubCell"/>
</dbReference>